<evidence type="ECO:0000313" key="2">
    <source>
        <dbReference type="Proteomes" id="UP001163387"/>
    </source>
</evidence>
<dbReference type="EMBL" id="AP026933">
    <property type="protein sequence ID" value="BDT03364.1"/>
    <property type="molecule type" value="Genomic_DNA"/>
</dbReference>
<reference evidence="1 2" key="1">
    <citation type="journal article" date="2022" name="Front. Microbiol.">
        <title>Male-killing mechanisms vary between Spiroplasma species.</title>
        <authorList>
            <person name="Arai H."/>
            <person name="Inoue M."/>
            <person name="Kageyama D."/>
        </authorList>
    </citation>
    <scope>NUCLEOTIDE SEQUENCE [LARGE SCALE GENOMIC DNA]</scope>
    <source>
        <strain evidence="2">sHm</strain>
    </source>
</reference>
<gene>
    <name evidence="1" type="ORF">SHM_10100</name>
</gene>
<dbReference type="Proteomes" id="UP001163387">
    <property type="component" value="Chromosome"/>
</dbReference>
<accession>A0ABM8BUM5</accession>
<evidence type="ECO:0000313" key="1">
    <source>
        <dbReference type="EMBL" id="BDT03364.1"/>
    </source>
</evidence>
<keyword evidence="2" id="KW-1185">Reference proteome</keyword>
<name>A0ABM8BUM5_9MOLU</name>
<protein>
    <submittedName>
        <fullName evidence="1">Uncharacterized protein</fullName>
    </submittedName>
</protein>
<proteinExistence type="predicted"/>
<sequence length="134" mass="15813">MGNINRLSIALVNNDSSALGINRVINRHNLNLDDENPNSSDAYEFKINDLQINNEKKTFTVYYYDDWKSYYQHQNDKTFLSEIIIDSCFTKDFNDFFKKAFKVVIENIKTPGRIWNLINQITLDKTDKFINVIF</sequence>
<organism evidence="1 2">
    <name type="scientific">Spiroplasma ixodetis</name>
    <dbReference type="NCBI Taxonomy" id="2141"/>
    <lineage>
        <taxon>Bacteria</taxon>
        <taxon>Bacillati</taxon>
        <taxon>Mycoplasmatota</taxon>
        <taxon>Mollicutes</taxon>
        <taxon>Entomoplasmatales</taxon>
        <taxon>Spiroplasmataceae</taxon>
        <taxon>Spiroplasma</taxon>
    </lineage>
</organism>